<comment type="caution">
    <text evidence="1">The sequence shown here is derived from an EMBL/GenBank/DDBJ whole genome shotgun (WGS) entry which is preliminary data.</text>
</comment>
<name>A0A0V1C6J3_TRIBR</name>
<sequence>MDDIHKIPGKVTNKDLKEIQSIVFGVCERKSNAHVIGMNIESAVCFKYAPVTSAETDDIA</sequence>
<dbReference type="EMBL" id="JYDI01000443">
    <property type="protein sequence ID" value="KRY44948.1"/>
    <property type="molecule type" value="Genomic_DNA"/>
</dbReference>
<dbReference type="AlphaFoldDB" id="A0A0V1C6J3"/>
<organism evidence="1 2">
    <name type="scientific">Trichinella britovi</name>
    <name type="common">Parasitic roundworm</name>
    <dbReference type="NCBI Taxonomy" id="45882"/>
    <lineage>
        <taxon>Eukaryota</taxon>
        <taxon>Metazoa</taxon>
        <taxon>Ecdysozoa</taxon>
        <taxon>Nematoda</taxon>
        <taxon>Enoplea</taxon>
        <taxon>Dorylaimia</taxon>
        <taxon>Trichinellida</taxon>
        <taxon>Trichinellidae</taxon>
        <taxon>Trichinella</taxon>
    </lineage>
</organism>
<evidence type="ECO:0000313" key="2">
    <source>
        <dbReference type="Proteomes" id="UP000054653"/>
    </source>
</evidence>
<reference evidence="1 2" key="1">
    <citation type="submission" date="2015-01" db="EMBL/GenBank/DDBJ databases">
        <title>Evolution of Trichinella species and genotypes.</title>
        <authorList>
            <person name="Korhonen P.K."/>
            <person name="Edoardo P."/>
            <person name="Giuseppe L.R."/>
            <person name="Gasser R.B."/>
        </authorList>
    </citation>
    <scope>NUCLEOTIDE SEQUENCE [LARGE SCALE GENOMIC DNA]</scope>
    <source>
        <strain evidence="1">ISS120</strain>
    </source>
</reference>
<protein>
    <submittedName>
        <fullName evidence="1">Uncharacterized protein</fullName>
    </submittedName>
</protein>
<gene>
    <name evidence="1" type="ORF">T03_13198</name>
</gene>
<proteinExistence type="predicted"/>
<keyword evidence="2" id="KW-1185">Reference proteome</keyword>
<dbReference type="OrthoDB" id="10351736at2759"/>
<evidence type="ECO:0000313" key="1">
    <source>
        <dbReference type="EMBL" id="KRY44948.1"/>
    </source>
</evidence>
<accession>A0A0V1C6J3</accession>
<dbReference type="Proteomes" id="UP000054653">
    <property type="component" value="Unassembled WGS sequence"/>
</dbReference>
<dbReference type="STRING" id="45882.A0A0V1C6J3"/>